<protein>
    <recommendedName>
        <fullName evidence="2">SAP domain-containing protein</fullName>
    </recommendedName>
</protein>
<dbReference type="SUPFAM" id="SSF68906">
    <property type="entry name" value="SAP domain"/>
    <property type="match status" value="1"/>
</dbReference>
<dbReference type="InterPro" id="IPR003034">
    <property type="entry name" value="SAP_dom"/>
</dbReference>
<feature type="region of interest" description="Disordered" evidence="1">
    <location>
        <begin position="47"/>
        <end position="68"/>
    </location>
</feature>
<dbReference type="InterPro" id="IPR036361">
    <property type="entry name" value="SAP_dom_sf"/>
</dbReference>
<comment type="caution">
    <text evidence="3">The sequence shown here is derived from an EMBL/GenBank/DDBJ whole genome shotgun (WGS) entry which is preliminary data.</text>
</comment>
<accession>A0AAV2N100</accession>
<evidence type="ECO:0000256" key="1">
    <source>
        <dbReference type="SAM" id="MobiDB-lite"/>
    </source>
</evidence>
<sequence>MDYQPNDFTVAEMRKALQQEGLSVGGAKAELILRLNENDPGVWERLNEQQKKNDKCGRSLEPGRCPPV</sequence>
<name>A0AAV2N100_9HYME</name>
<feature type="domain" description="SAP" evidence="2">
    <location>
        <begin position="5"/>
        <end position="39"/>
    </location>
</feature>
<keyword evidence="4" id="KW-1185">Reference proteome</keyword>
<reference evidence="3" key="1">
    <citation type="submission" date="2024-04" db="EMBL/GenBank/DDBJ databases">
        <authorList>
            <consortium name="Molecular Ecology Group"/>
        </authorList>
    </citation>
    <scope>NUCLEOTIDE SEQUENCE</scope>
</reference>
<dbReference type="SMART" id="SM00513">
    <property type="entry name" value="SAP"/>
    <property type="match status" value="1"/>
</dbReference>
<dbReference type="PROSITE" id="PS50800">
    <property type="entry name" value="SAP"/>
    <property type="match status" value="1"/>
</dbReference>
<organism evidence="3 4">
    <name type="scientific">Lasius platythorax</name>
    <dbReference type="NCBI Taxonomy" id="488582"/>
    <lineage>
        <taxon>Eukaryota</taxon>
        <taxon>Metazoa</taxon>
        <taxon>Ecdysozoa</taxon>
        <taxon>Arthropoda</taxon>
        <taxon>Hexapoda</taxon>
        <taxon>Insecta</taxon>
        <taxon>Pterygota</taxon>
        <taxon>Neoptera</taxon>
        <taxon>Endopterygota</taxon>
        <taxon>Hymenoptera</taxon>
        <taxon>Apocrita</taxon>
        <taxon>Aculeata</taxon>
        <taxon>Formicoidea</taxon>
        <taxon>Formicidae</taxon>
        <taxon>Formicinae</taxon>
        <taxon>Lasius</taxon>
        <taxon>Lasius</taxon>
    </lineage>
</organism>
<evidence type="ECO:0000313" key="3">
    <source>
        <dbReference type="EMBL" id="CAL1672791.1"/>
    </source>
</evidence>
<dbReference type="Proteomes" id="UP001497644">
    <property type="component" value="Unassembled WGS sequence"/>
</dbReference>
<dbReference type="Pfam" id="PF02037">
    <property type="entry name" value="SAP"/>
    <property type="match status" value="1"/>
</dbReference>
<evidence type="ECO:0000259" key="2">
    <source>
        <dbReference type="PROSITE" id="PS50800"/>
    </source>
</evidence>
<proteinExistence type="predicted"/>
<dbReference type="Gene3D" id="1.10.720.30">
    <property type="entry name" value="SAP domain"/>
    <property type="match status" value="1"/>
</dbReference>
<dbReference type="AlphaFoldDB" id="A0AAV2N100"/>
<gene>
    <name evidence="3" type="ORF">LPLAT_LOCUS11753</name>
</gene>
<dbReference type="EMBL" id="CAXIPU020000950">
    <property type="protein sequence ID" value="CAL1672791.1"/>
    <property type="molecule type" value="Genomic_DNA"/>
</dbReference>
<feature type="compositionally biased region" description="Basic and acidic residues" evidence="1">
    <location>
        <begin position="47"/>
        <end position="58"/>
    </location>
</feature>
<evidence type="ECO:0000313" key="4">
    <source>
        <dbReference type="Proteomes" id="UP001497644"/>
    </source>
</evidence>